<evidence type="ECO:0000313" key="4">
    <source>
        <dbReference type="Proteomes" id="UP000727857"/>
    </source>
</evidence>
<feature type="non-terminal residue" evidence="3">
    <location>
        <position position="82"/>
    </location>
</feature>
<keyword evidence="2" id="KW-0472">Membrane</keyword>
<keyword evidence="2" id="KW-0812">Transmembrane</keyword>
<dbReference type="Proteomes" id="UP000727857">
    <property type="component" value="Unassembled WGS sequence"/>
</dbReference>
<accession>A0A940IDS5</accession>
<dbReference type="EMBL" id="JADINF010000177">
    <property type="protein sequence ID" value="MBO8424750.1"/>
    <property type="molecule type" value="Genomic_DNA"/>
</dbReference>
<organism evidence="3 4">
    <name type="scientific">Candidatus Stercoripulliclostridium pullicola</name>
    <dbReference type="NCBI Taxonomy" id="2840953"/>
    <lineage>
        <taxon>Bacteria</taxon>
        <taxon>Bacillati</taxon>
        <taxon>Bacillota</taxon>
        <taxon>Clostridia</taxon>
        <taxon>Eubacteriales</taxon>
        <taxon>Candidatus Stercoripulliclostridium</taxon>
    </lineage>
</organism>
<evidence type="ECO:0000313" key="3">
    <source>
        <dbReference type="EMBL" id="MBO8424750.1"/>
    </source>
</evidence>
<evidence type="ECO:0000256" key="1">
    <source>
        <dbReference type="SAM" id="MobiDB-lite"/>
    </source>
</evidence>
<comment type="caution">
    <text evidence="3">The sequence shown here is derived from an EMBL/GenBank/DDBJ whole genome shotgun (WGS) entry which is preliminary data.</text>
</comment>
<keyword evidence="2" id="KW-1133">Transmembrane helix</keyword>
<reference evidence="3" key="2">
    <citation type="journal article" date="2021" name="PeerJ">
        <title>Extensive microbial diversity within the chicken gut microbiome revealed by metagenomics and culture.</title>
        <authorList>
            <person name="Gilroy R."/>
            <person name="Ravi A."/>
            <person name="Getino M."/>
            <person name="Pursley I."/>
            <person name="Horton D.L."/>
            <person name="Alikhan N.F."/>
            <person name="Baker D."/>
            <person name="Gharbi K."/>
            <person name="Hall N."/>
            <person name="Watson M."/>
            <person name="Adriaenssens E.M."/>
            <person name="Foster-Nyarko E."/>
            <person name="Jarju S."/>
            <person name="Secka A."/>
            <person name="Antonio M."/>
            <person name="Oren A."/>
            <person name="Chaudhuri R.R."/>
            <person name="La Ragione R."/>
            <person name="Hildebrand F."/>
            <person name="Pallen M.J."/>
        </authorList>
    </citation>
    <scope>NUCLEOTIDE SEQUENCE</scope>
    <source>
        <strain evidence="3">517</strain>
    </source>
</reference>
<reference evidence="3" key="1">
    <citation type="submission" date="2020-10" db="EMBL/GenBank/DDBJ databases">
        <authorList>
            <person name="Gilroy R."/>
        </authorList>
    </citation>
    <scope>NUCLEOTIDE SEQUENCE</scope>
    <source>
        <strain evidence="3">517</strain>
    </source>
</reference>
<name>A0A940IDS5_9FIRM</name>
<feature type="transmembrane region" description="Helical" evidence="2">
    <location>
        <begin position="55"/>
        <end position="77"/>
    </location>
</feature>
<feature type="region of interest" description="Disordered" evidence="1">
    <location>
        <begin position="1"/>
        <end position="22"/>
    </location>
</feature>
<proteinExistence type="predicted"/>
<evidence type="ECO:0000256" key="2">
    <source>
        <dbReference type="SAM" id="Phobius"/>
    </source>
</evidence>
<gene>
    <name evidence="3" type="ORF">IAB16_06995</name>
</gene>
<protein>
    <submittedName>
        <fullName evidence="3">Uncharacterized protein</fullName>
    </submittedName>
</protein>
<dbReference type="AlphaFoldDB" id="A0A940IDS5"/>
<sequence>MPDDEKIQPNDEKAEVKENVTEGEALTADGEAAAATLTPSTELKKARSISISKKAVLIGAAVVLALFVTAYILTFVLEKGTY</sequence>
<feature type="compositionally biased region" description="Basic and acidic residues" evidence="1">
    <location>
        <begin position="1"/>
        <end position="20"/>
    </location>
</feature>